<dbReference type="PANTHER" id="PTHR43144">
    <property type="entry name" value="AMINOTRANSFERASE"/>
    <property type="match status" value="1"/>
</dbReference>
<keyword evidence="4" id="KW-0663">Pyridoxal phosphate</keyword>
<organism evidence="5">
    <name type="scientific">Glycine soja</name>
    <name type="common">Wild soybean</name>
    <dbReference type="NCBI Taxonomy" id="3848"/>
    <lineage>
        <taxon>Eukaryota</taxon>
        <taxon>Viridiplantae</taxon>
        <taxon>Streptophyta</taxon>
        <taxon>Embryophyta</taxon>
        <taxon>Tracheophyta</taxon>
        <taxon>Spermatophyta</taxon>
        <taxon>Magnoliopsida</taxon>
        <taxon>eudicotyledons</taxon>
        <taxon>Gunneridae</taxon>
        <taxon>Pentapetalae</taxon>
        <taxon>rosids</taxon>
        <taxon>fabids</taxon>
        <taxon>Fabales</taxon>
        <taxon>Fabaceae</taxon>
        <taxon>Papilionoideae</taxon>
        <taxon>50 kb inversion clade</taxon>
        <taxon>NPAAA clade</taxon>
        <taxon>indigoferoid/millettioid clade</taxon>
        <taxon>Phaseoleae</taxon>
        <taxon>Glycine</taxon>
        <taxon>Glycine subgen. Soja</taxon>
    </lineage>
</organism>
<dbReference type="Gene3D" id="3.40.640.10">
    <property type="entry name" value="Type I PLP-dependent aspartate aminotransferase-like (Major domain)"/>
    <property type="match status" value="2"/>
</dbReference>
<gene>
    <name evidence="5" type="ORF">glysoja_033544</name>
</gene>
<accession>A0A0B2SKJ6</accession>
<dbReference type="EC" id="2.6.1.83" evidence="5"/>
<sequence length="125" mass="13553">MEIGLRKGSPSFNEARGAGFTEENGILADICQSILSSDVVLLFISDAAEIGRRRSAHLLKYPDAKVISLGIGDTNKPIPVVITNAMSKDHIFVSDGAKCDISRLQIVFGSNVKMVVQDPSYPVRY</sequence>
<dbReference type="InterPro" id="IPR019942">
    <property type="entry name" value="DapL/ALD1"/>
</dbReference>
<protein>
    <submittedName>
        <fullName evidence="5">LL-diaminopimelate aminotransferase, chloroplastic</fullName>
        <ecNumber evidence="5">2.6.1.83</ecNumber>
    </submittedName>
</protein>
<evidence type="ECO:0000256" key="2">
    <source>
        <dbReference type="ARBA" id="ARBA00022576"/>
    </source>
</evidence>
<comment type="cofactor">
    <cofactor evidence="1">
        <name>pyridoxal 5'-phosphate</name>
        <dbReference type="ChEBI" id="CHEBI:597326"/>
    </cofactor>
</comment>
<proteinExistence type="predicted"/>
<dbReference type="InterPro" id="IPR015421">
    <property type="entry name" value="PyrdxlP-dep_Trfase_major"/>
</dbReference>
<evidence type="ECO:0000313" key="5">
    <source>
        <dbReference type="EMBL" id="KHN45565.1"/>
    </source>
</evidence>
<dbReference type="GO" id="GO:0010285">
    <property type="term" value="F:L,L-diaminopimelate aminotransferase activity"/>
    <property type="evidence" value="ECO:0007669"/>
    <property type="project" value="UniProtKB-EC"/>
</dbReference>
<evidence type="ECO:0000256" key="3">
    <source>
        <dbReference type="ARBA" id="ARBA00022679"/>
    </source>
</evidence>
<evidence type="ECO:0000256" key="4">
    <source>
        <dbReference type="ARBA" id="ARBA00022898"/>
    </source>
</evidence>
<keyword evidence="2 5" id="KW-0032">Aminotransferase</keyword>
<dbReference type="AlphaFoldDB" id="A0A0B2SKJ6"/>
<name>A0A0B2SKJ6_GLYSO</name>
<dbReference type="Proteomes" id="UP000053555">
    <property type="component" value="Unassembled WGS sequence"/>
</dbReference>
<dbReference type="EMBL" id="KN642086">
    <property type="protein sequence ID" value="KHN45565.1"/>
    <property type="molecule type" value="Genomic_DNA"/>
</dbReference>
<reference evidence="5" key="1">
    <citation type="submission" date="2014-07" db="EMBL/GenBank/DDBJ databases">
        <title>Identification of a novel salt tolerance gene in wild soybean by whole-genome sequencing.</title>
        <authorList>
            <person name="Lam H.-M."/>
            <person name="Qi X."/>
            <person name="Li M.-W."/>
            <person name="Liu X."/>
            <person name="Xie M."/>
            <person name="Ni M."/>
            <person name="Xu X."/>
        </authorList>
    </citation>
    <scope>NUCLEOTIDE SEQUENCE [LARGE SCALE GENOMIC DNA]</scope>
    <source>
        <tissue evidence="5">Root</tissue>
    </source>
</reference>
<keyword evidence="3 5" id="KW-0808">Transferase</keyword>
<dbReference type="InterPro" id="IPR015422">
    <property type="entry name" value="PyrdxlP-dep_Trfase_small"/>
</dbReference>
<evidence type="ECO:0000256" key="1">
    <source>
        <dbReference type="ARBA" id="ARBA00001933"/>
    </source>
</evidence>
<dbReference type="Gene3D" id="3.90.1150.10">
    <property type="entry name" value="Aspartate Aminotransferase, domain 1"/>
    <property type="match status" value="1"/>
</dbReference>